<dbReference type="EMBL" id="PVLV01000604">
    <property type="protein sequence ID" value="PRH75987.1"/>
    <property type="molecule type" value="Genomic_DNA"/>
</dbReference>
<keyword evidence="1" id="KW-0472">Membrane</keyword>
<dbReference type="Pfam" id="PF07811">
    <property type="entry name" value="TadE"/>
    <property type="match status" value="1"/>
</dbReference>
<dbReference type="Proteomes" id="UP000239322">
    <property type="component" value="Unassembled WGS sequence"/>
</dbReference>
<reference evidence="3 4" key="1">
    <citation type="submission" date="2018-03" db="EMBL/GenBank/DDBJ databases">
        <title>Novel Streptomyces sp. from soil.</title>
        <authorList>
            <person name="Tan G.Y.A."/>
            <person name="Lee Z.Y."/>
        </authorList>
    </citation>
    <scope>NUCLEOTIDE SEQUENCE [LARGE SCALE GENOMIC DNA]</scope>
    <source>
        <strain evidence="3 4">ST5x</strain>
    </source>
</reference>
<accession>A0A2S9PNR7</accession>
<comment type="caution">
    <text evidence="3">The sequence shown here is derived from an EMBL/GenBank/DDBJ whole genome shotgun (WGS) entry which is preliminary data.</text>
</comment>
<evidence type="ECO:0000313" key="4">
    <source>
        <dbReference type="Proteomes" id="UP000239322"/>
    </source>
</evidence>
<keyword evidence="1" id="KW-0812">Transmembrane</keyword>
<organism evidence="3 4">
    <name type="scientific">Streptomyces solincola</name>
    <dbReference type="NCBI Taxonomy" id="2100817"/>
    <lineage>
        <taxon>Bacteria</taxon>
        <taxon>Bacillati</taxon>
        <taxon>Actinomycetota</taxon>
        <taxon>Actinomycetes</taxon>
        <taxon>Kitasatosporales</taxon>
        <taxon>Streptomycetaceae</taxon>
        <taxon>Streptomyces</taxon>
    </lineage>
</organism>
<evidence type="ECO:0000313" key="3">
    <source>
        <dbReference type="EMBL" id="PRH75987.1"/>
    </source>
</evidence>
<dbReference type="AlphaFoldDB" id="A0A2S9PNR7"/>
<dbReference type="OrthoDB" id="4336202at2"/>
<feature type="transmembrane region" description="Helical" evidence="1">
    <location>
        <begin position="12"/>
        <end position="33"/>
    </location>
</feature>
<dbReference type="InterPro" id="IPR012495">
    <property type="entry name" value="TadE-like_dom"/>
</dbReference>
<name>A0A2S9PNR7_9ACTN</name>
<feature type="domain" description="TadE-like" evidence="2">
    <location>
        <begin position="12"/>
        <end position="54"/>
    </location>
</feature>
<evidence type="ECO:0000259" key="2">
    <source>
        <dbReference type="Pfam" id="PF07811"/>
    </source>
</evidence>
<keyword evidence="4" id="KW-1185">Reference proteome</keyword>
<gene>
    <name evidence="3" type="ORF">C6N75_28045</name>
</gene>
<evidence type="ECO:0000256" key="1">
    <source>
        <dbReference type="SAM" id="Phobius"/>
    </source>
</evidence>
<proteinExistence type="predicted"/>
<sequence length="124" mass="12280">MGPLKALRGDRGQLAVEFTGMMPVVLGTIALLWQTALVGYTFSLAGNAADAGARAGAVSGAGACQAAATEAVPGAWTAGAACGEGGDLYTATVRMNTPVLFPGFDVPIEITGHAAVASEEADTP</sequence>
<keyword evidence="1" id="KW-1133">Transmembrane helix</keyword>
<protein>
    <submittedName>
        <fullName evidence="3">Septum formation initiator</fullName>
    </submittedName>
</protein>